<dbReference type="AlphaFoldDB" id="A0A143PEM7"/>
<dbReference type="EMBL" id="CP015136">
    <property type="protein sequence ID" value="AMY06906.1"/>
    <property type="molecule type" value="Genomic_DNA"/>
</dbReference>
<organism evidence="1 2">
    <name type="scientific">Luteitalea pratensis</name>
    <dbReference type="NCBI Taxonomy" id="1855912"/>
    <lineage>
        <taxon>Bacteria</taxon>
        <taxon>Pseudomonadati</taxon>
        <taxon>Acidobacteriota</taxon>
        <taxon>Vicinamibacteria</taxon>
        <taxon>Vicinamibacterales</taxon>
        <taxon>Vicinamibacteraceae</taxon>
        <taxon>Luteitalea</taxon>
    </lineage>
</organism>
<dbReference type="RefSeq" id="WP_110168918.1">
    <property type="nucleotide sequence ID" value="NZ_CP015136.1"/>
</dbReference>
<evidence type="ECO:0000313" key="2">
    <source>
        <dbReference type="Proteomes" id="UP000076079"/>
    </source>
</evidence>
<dbReference type="KEGG" id="abac:LuPra_00068"/>
<protein>
    <submittedName>
        <fullName evidence="1">Uncharacterized protein</fullName>
    </submittedName>
</protein>
<dbReference type="STRING" id="1855912.LuPra_00068"/>
<evidence type="ECO:0000313" key="1">
    <source>
        <dbReference type="EMBL" id="AMY06906.1"/>
    </source>
</evidence>
<dbReference type="Proteomes" id="UP000076079">
    <property type="component" value="Chromosome"/>
</dbReference>
<keyword evidence="2" id="KW-1185">Reference proteome</keyword>
<proteinExistence type="predicted"/>
<name>A0A143PEM7_LUTPR</name>
<reference evidence="2" key="2">
    <citation type="submission" date="2016-04" db="EMBL/GenBank/DDBJ databases">
        <title>First Complete Genome Sequence of a Subdivision 6 Acidobacterium.</title>
        <authorList>
            <person name="Huang S."/>
            <person name="Vieira S."/>
            <person name="Bunk B."/>
            <person name="Riedel T."/>
            <person name="Sproeer C."/>
            <person name="Overmann J."/>
        </authorList>
    </citation>
    <scope>NUCLEOTIDE SEQUENCE [LARGE SCALE GENOMIC DNA]</scope>
    <source>
        <strain evidence="2">DSM 100886 HEG_-6_39</strain>
    </source>
</reference>
<accession>A0A143PEM7</accession>
<gene>
    <name evidence="1" type="ORF">LuPra_00068</name>
</gene>
<reference evidence="1 2" key="1">
    <citation type="journal article" date="2016" name="Genome Announc.">
        <title>First Complete Genome Sequence of a Subdivision 6 Acidobacterium Strain.</title>
        <authorList>
            <person name="Huang S."/>
            <person name="Vieira S."/>
            <person name="Bunk B."/>
            <person name="Riedel T."/>
            <person name="Sproer C."/>
            <person name="Overmann J."/>
        </authorList>
    </citation>
    <scope>NUCLEOTIDE SEQUENCE [LARGE SCALE GENOMIC DNA]</scope>
    <source>
        <strain evidence="2">DSM 100886 HEG_-6_39</strain>
    </source>
</reference>
<sequence>MALAPDADWSRAIVWSPDSRKVGFVINDQRLAVYDTRSFELEAMLLLVSDGSNEVRSVALGNTGSVSFDLVERAVMNVPIKDGQRMQVGAVRIGQYRPGSHVVRPERMLGRRTLAGPGPRLSLRLGHLMASRWPRMGGHVCRSGMAVTCGRRGPGVAMRSCGFLRSILARLPSSR</sequence>